<evidence type="ECO:0000313" key="3">
    <source>
        <dbReference type="Proteomes" id="UP000799428"/>
    </source>
</evidence>
<organism evidence="2 3">
    <name type="scientific">Pleomassaria siparia CBS 279.74</name>
    <dbReference type="NCBI Taxonomy" id="1314801"/>
    <lineage>
        <taxon>Eukaryota</taxon>
        <taxon>Fungi</taxon>
        <taxon>Dikarya</taxon>
        <taxon>Ascomycota</taxon>
        <taxon>Pezizomycotina</taxon>
        <taxon>Dothideomycetes</taxon>
        <taxon>Pleosporomycetidae</taxon>
        <taxon>Pleosporales</taxon>
        <taxon>Pleomassariaceae</taxon>
        <taxon>Pleomassaria</taxon>
    </lineage>
</organism>
<dbReference type="AlphaFoldDB" id="A0A6G1K359"/>
<feature type="compositionally biased region" description="Low complexity" evidence="1">
    <location>
        <begin position="7"/>
        <end position="22"/>
    </location>
</feature>
<evidence type="ECO:0000313" key="2">
    <source>
        <dbReference type="EMBL" id="KAF2707180.1"/>
    </source>
</evidence>
<reference evidence="2" key="1">
    <citation type="journal article" date="2020" name="Stud. Mycol.">
        <title>101 Dothideomycetes genomes: a test case for predicting lifestyles and emergence of pathogens.</title>
        <authorList>
            <person name="Haridas S."/>
            <person name="Albert R."/>
            <person name="Binder M."/>
            <person name="Bloem J."/>
            <person name="Labutti K."/>
            <person name="Salamov A."/>
            <person name="Andreopoulos B."/>
            <person name="Baker S."/>
            <person name="Barry K."/>
            <person name="Bills G."/>
            <person name="Bluhm B."/>
            <person name="Cannon C."/>
            <person name="Castanera R."/>
            <person name="Culley D."/>
            <person name="Daum C."/>
            <person name="Ezra D."/>
            <person name="Gonzalez J."/>
            <person name="Henrissat B."/>
            <person name="Kuo A."/>
            <person name="Liang C."/>
            <person name="Lipzen A."/>
            <person name="Lutzoni F."/>
            <person name="Magnuson J."/>
            <person name="Mondo S."/>
            <person name="Nolan M."/>
            <person name="Ohm R."/>
            <person name="Pangilinan J."/>
            <person name="Park H.-J."/>
            <person name="Ramirez L."/>
            <person name="Alfaro M."/>
            <person name="Sun H."/>
            <person name="Tritt A."/>
            <person name="Yoshinaga Y."/>
            <person name="Zwiers L.-H."/>
            <person name="Turgeon B."/>
            <person name="Goodwin S."/>
            <person name="Spatafora J."/>
            <person name="Crous P."/>
            <person name="Grigoriev I."/>
        </authorList>
    </citation>
    <scope>NUCLEOTIDE SEQUENCE</scope>
    <source>
        <strain evidence="2">CBS 279.74</strain>
    </source>
</reference>
<keyword evidence="3" id="KW-1185">Reference proteome</keyword>
<feature type="region of interest" description="Disordered" evidence="1">
    <location>
        <begin position="71"/>
        <end position="106"/>
    </location>
</feature>
<proteinExistence type="predicted"/>
<feature type="compositionally biased region" description="Polar residues" evidence="1">
    <location>
        <begin position="71"/>
        <end position="93"/>
    </location>
</feature>
<accession>A0A6G1K359</accession>
<feature type="compositionally biased region" description="Polar residues" evidence="1">
    <location>
        <begin position="37"/>
        <end position="46"/>
    </location>
</feature>
<protein>
    <submittedName>
        <fullName evidence="2">Uncharacterized protein</fullName>
    </submittedName>
</protein>
<sequence>MLRPRLHSLSISISSPANSWRVPRPPTPRRAVSSSTMTVGPSASDTTKPDVPPVPSVSYWEPDTPLYLDSPTLQVSSWPDSQSHQFSGASSGVSLHDPHPPNLPGEEPLSPDWYRWAHLFHHVPISPLSPRSPRSPVQLYSCMPSCEASPVCAKLPTFVEVAAPMSPRFLFPRTPPLPPPSPASLFARRHSTPYTTSHLVLCGTTDDRGNIKTMETPPSPQRLGWPDMASPVRLHFTRVGGESGEEKVAMRQKRFKGVGKG</sequence>
<feature type="region of interest" description="Disordered" evidence="1">
    <location>
        <begin position="1"/>
        <end position="56"/>
    </location>
</feature>
<gene>
    <name evidence="2" type="ORF">K504DRAFT_504356</name>
</gene>
<dbReference type="Proteomes" id="UP000799428">
    <property type="component" value="Unassembled WGS sequence"/>
</dbReference>
<evidence type="ECO:0000256" key="1">
    <source>
        <dbReference type="SAM" id="MobiDB-lite"/>
    </source>
</evidence>
<name>A0A6G1K359_9PLEO</name>
<feature type="region of interest" description="Disordered" evidence="1">
    <location>
        <begin position="205"/>
        <end position="227"/>
    </location>
</feature>
<dbReference type="EMBL" id="MU005774">
    <property type="protein sequence ID" value="KAF2707180.1"/>
    <property type="molecule type" value="Genomic_DNA"/>
</dbReference>